<evidence type="ECO:0000259" key="5">
    <source>
        <dbReference type="PROSITE" id="PS50110"/>
    </source>
</evidence>
<dbReference type="PANTHER" id="PTHR43214:SF43">
    <property type="entry name" value="TWO-COMPONENT RESPONSE REGULATOR"/>
    <property type="match status" value="1"/>
</dbReference>
<dbReference type="STRING" id="485913.Krac_2030"/>
<dbReference type="PROSITE" id="PS00622">
    <property type="entry name" value="HTH_LUXR_1"/>
    <property type="match status" value="1"/>
</dbReference>
<evidence type="ECO:0000259" key="4">
    <source>
        <dbReference type="PROSITE" id="PS50043"/>
    </source>
</evidence>
<dbReference type="InterPro" id="IPR001789">
    <property type="entry name" value="Sig_transdc_resp-reg_receiver"/>
</dbReference>
<dbReference type="InterPro" id="IPR011006">
    <property type="entry name" value="CheY-like_superfamily"/>
</dbReference>
<feature type="modified residue" description="4-aspartylphosphate" evidence="3">
    <location>
        <position position="66"/>
    </location>
</feature>
<reference evidence="6 7" key="1">
    <citation type="journal article" date="2011" name="Stand. Genomic Sci.">
        <title>Non-contiguous finished genome sequence and contextual data of the filamentous soil bacterium Ktedonobacter racemifer type strain (SOSP1-21).</title>
        <authorList>
            <person name="Chang Y.J."/>
            <person name="Land M."/>
            <person name="Hauser L."/>
            <person name="Chertkov O."/>
            <person name="Del Rio T.G."/>
            <person name="Nolan M."/>
            <person name="Copeland A."/>
            <person name="Tice H."/>
            <person name="Cheng J.F."/>
            <person name="Lucas S."/>
            <person name="Han C."/>
            <person name="Goodwin L."/>
            <person name="Pitluck S."/>
            <person name="Ivanova N."/>
            <person name="Ovchinikova G."/>
            <person name="Pati A."/>
            <person name="Chen A."/>
            <person name="Palaniappan K."/>
            <person name="Mavromatis K."/>
            <person name="Liolios K."/>
            <person name="Brettin T."/>
            <person name="Fiebig A."/>
            <person name="Rohde M."/>
            <person name="Abt B."/>
            <person name="Goker M."/>
            <person name="Detter J.C."/>
            <person name="Woyke T."/>
            <person name="Bristow J."/>
            <person name="Eisen J.A."/>
            <person name="Markowitz V."/>
            <person name="Hugenholtz P."/>
            <person name="Kyrpides N.C."/>
            <person name="Klenk H.P."/>
            <person name="Lapidus A."/>
        </authorList>
    </citation>
    <scope>NUCLEOTIDE SEQUENCE [LARGE SCALE GENOMIC DNA]</scope>
    <source>
        <strain evidence="7">DSM 44963</strain>
    </source>
</reference>
<feature type="domain" description="Response regulatory" evidence="5">
    <location>
        <begin position="15"/>
        <end position="131"/>
    </location>
</feature>
<name>D6U485_KTERA</name>
<keyword evidence="7" id="KW-1185">Reference proteome</keyword>
<dbReference type="SMART" id="SM00448">
    <property type="entry name" value="REC"/>
    <property type="match status" value="1"/>
</dbReference>
<dbReference type="InterPro" id="IPR058245">
    <property type="entry name" value="NreC/VraR/RcsB-like_REC"/>
</dbReference>
<proteinExistence type="predicted"/>
<dbReference type="PANTHER" id="PTHR43214">
    <property type="entry name" value="TWO-COMPONENT RESPONSE REGULATOR"/>
    <property type="match status" value="1"/>
</dbReference>
<dbReference type="SUPFAM" id="SSF46894">
    <property type="entry name" value="C-terminal effector domain of the bipartite response regulators"/>
    <property type="match status" value="1"/>
</dbReference>
<dbReference type="SUPFAM" id="SSF52172">
    <property type="entry name" value="CheY-like"/>
    <property type="match status" value="1"/>
</dbReference>
<sequence length="236" mass="25699">MTIGESEKRERDAIRVLVVDDQQLVRDGIVSLLRVQAGLTIVGAAGNGQEALDQALTLRPDVILMDVRMPVIDGVTATAQILKQLPDCCILMLTTFDDDAYVRDALRTGARGYLLKDMPVADLAKAIFAASRGVYQLDAAVIERIVAPVGATIKPTTEQPLAPSPTRTGSVTEARLTRREQEILRLVATGATNREVAERLVISEGTVKNHLANLFSRLGLRDRTQAVLYTREQGLL</sequence>
<dbReference type="PRINTS" id="PR00038">
    <property type="entry name" value="HTHLUXR"/>
</dbReference>
<dbReference type="PROSITE" id="PS50110">
    <property type="entry name" value="RESPONSE_REGULATORY"/>
    <property type="match status" value="1"/>
</dbReference>
<comment type="caution">
    <text evidence="6">The sequence shown here is derived from an EMBL/GenBank/DDBJ whole genome shotgun (WGS) entry which is preliminary data.</text>
</comment>
<protein>
    <submittedName>
        <fullName evidence="6">Two component transcriptional regulator, LuxR family</fullName>
    </submittedName>
</protein>
<keyword evidence="1 3" id="KW-0597">Phosphoprotein</keyword>
<evidence type="ECO:0000256" key="1">
    <source>
        <dbReference type="ARBA" id="ARBA00022553"/>
    </source>
</evidence>
<dbReference type="CDD" id="cd06170">
    <property type="entry name" value="LuxR_C_like"/>
    <property type="match status" value="1"/>
</dbReference>
<dbReference type="InterPro" id="IPR000792">
    <property type="entry name" value="Tscrpt_reg_LuxR_C"/>
</dbReference>
<evidence type="ECO:0000256" key="3">
    <source>
        <dbReference type="PROSITE-ProRule" id="PRU00169"/>
    </source>
</evidence>
<dbReference type="Gene3D" id="3.40.50.2300">
    <property type="match status" value="1"/>
</dbReference>
<dbReference type="GO" id="GO:0006355">
    <property type="term" value="P:regulation of DNA-templated transcription"/>
    <property type="evidence" value="ECO:0007669"/>
    <property type="project" value="InterPro"/>
</dbReference>
<organism evidence="6 7">
    <name type="scientific">Ktedonobacter racemifer DSM 44963</name>
    <dbReference type="NCBI Taxonomy" id="485913"/>
    <lineage>
        <taxon>Bacteria</taxon>
        <taxon>Bacillati</taxon>
        <taxon>Chloroflexota</taxon>
        <taxon>Ktedonobacteria</taxon>
        <taxon>Ktedonobacterales</taxon>
        <taxon>Ktedonobacteraceae</taxon>
        <taxon>Ktedonobacter</taxon>
    </lineage>
</organism>
<dbReference type="InterPro" id="IPR016032">
    <property type="entry name" value="Sig_transdc_resp-reg_C-effctor"/>
</dbReference>
<dbReference type="eggNOG" id="COG2197">
    <property type="taxonomic scope" value="Bacteria"/>
</dbReference>
<dbReference type="SMART" id="SM00421">
    <property type="entry name" value="HTH_LUXR"/>
    <property type="match status" value="1"/>
</dbReference>
<evidence type="ECO:0000256" key="2">
    <source>
        <dbReference type="ARBA" id="ARBA00023125"/>
    </source>
</evidence>
<dbReference type="CDD" id="cd17535">
    <property type="entry name" value="REC_NarL-like"/>
    <property type="match status" value="1"/>
</dbReference>
<dbReference type="GO" id="GO:0003677">
    <property type="term" value="F:DNA binding"/>
    <property type="evidence" value="ECO:0007669"/>
    <property type="project" value="UniProtKB-KW"/>
</dbReference>
<dbReference type="OrthoDB" id="9779069at2"/>
<dbReference type="Pfam" id="PF00196">
    <property type="entry name" value="GerE"/>
    <property type="match status" value="1"/>
</dbReference>
<feature type="domain" description="HTH luxR-type" evidence="4">
    <location>
        <begin position="169"/>
        <end position="234"/>
    </location>
</feature>
<dbReference type="InParanoid" id="D6U485"/>
<gene>
    <name evidence="6" type="ORF">Krac_2030</name>
</gene>
<dbReference type="InterPro" id="IPR039420">
    <property type="entry name" value="WalR-like"/>
</dbReference>
<dbReference type="PROSITE" id="PS50043">
    <property type="entry name" value="HTH_LUXR_2"/>
    <property type="match status" value="1"/>
</dbReference>
<dbReference type="GO" id="GO:0000160">
    <property type="term" value="P:phosphorelay signal transduction system"/>
    <property type="evidence" value="ECO:0007669"/>
    <property type="project" value="InterPro"/>
</dbReference>
<dbReference type="EMBL" id="ADVG01000004">
    <property type="protein sequence ID" value="EFH81315.1"/>
    <property type="molecule type" value="Genomic_DNA"/>
</dbReference>
<dbReference type="RefSeq" id="WP_007918583.1">
    <property type="nucleotide sequence ID" value="NZ_ADVG01000004.1"/>
</dbReference>
<dbReference type="Proteomes" id="UP000004508">
    <property type="component" value="Unassembled WGS sequence"/>
</dbReference>
<accession>D6U485</accession>
<keyword evidence="2" id="KW-0238">DNA-binding</keyword>
<dbReference type="Pfam" id="PF00072">
    <property type="entry name" value="Response_reg"/>
    <property type="match status" value="1"/>
</dbReference>
<dbReference type="AlphaFoldDB" id="D6U485"/>
<evidence type="ECO:0000313" key="7">
    <source>
        <dbReference type="Proteomes" id="UP000004508"/>
    </source>
</evidence>
<evidence type="ECO:0000313" key="6">
    <source>
        <dbReference type="EMBL" id="EFH81315.1"/>
    </source>
</evidence>